<name>A0AAD9M6F5_9PEZI</name>
<keyword evidence="3" id="KW-1185">Reference proteome</keyword>
<gene>
    <name evidence="2" type="ORF">LX32DRAFT_681939</name>
</gene>
<organism evidence="2 3">
    <name type="scientific">Colletotrichum zoysiae</name>
    <dbReference type="NCBI Taxonomy" id="1216348"/>
    <lineage>
        <taxon>Eukaryota</taxon>
        <taxon>Fungi</taxon>
        <taxon>Dikarya</taxon>
        <taxon>Ascomycota</taxon>
        <taxon>Pezizomycotina</taxon>
        <taxon>Sordariomycetes</taxon>
        <taxon>Hypocreomycetidae</taxon>
        <taxon>Glomerellales</taxon>
        <taxon>Glomerellaceae</taxon>
        <taxon>Colletotrichum</taxon>
        <taxon>Colletotrichum graminicola species complex</taxon>
    </lineage>
</organism>
<sequence length="321" mass="37214">MFPHFKQLPREIRAAIWKLAFGGGHIVSTEALKHTPPPEAALANTESWAEYTRQPFIVTLGGGRVYFNPETDIVVYSRLDDYNPWLGDARLQNDIHREYRRHVATTTASQRNLPPPLPQPIVNPHPRLNTAMIITAPPIPTGQPPRDRTRVPWDIHTRNFEVVIQNHYRDPVMKIPKALIRRFPALETLWRAGNSPWSCQNMTSRNSRHRPPLMSFQFQYHSVTDRVLIREMPRSVRREFWGIQWRVTRSRIKQPTAYMVVAAIHIVRDRDISPADMADGWRTVQTFEEEAALGRGGPKYDLLPNRLWWMLLGGEIGRYIG</sequence>
<proteinExistence type="predicted"/>
<dbReference type="Proteomes" id="UP001232148">
    <property type="component" value="Unassembled WGS sequence"/>
</dbReference>
<feature type="domain" description="2EXR" evidence="1">
    <location>
        <begin position="2"/>
        <end position="74"/>
    </location>
</feature>
<evidence type="ECO:0000313" key="3">
    <source>
        <dbReference type="Proteomes" id="UP001232148"/>
    </source>
</evidence>
<dbReference type="EMBL" id="MU842853">
    <property type="protein sequence ID" value="KAK2030298.1"/>
    <property type="molecule type" value="Genomic_DNA"/>
</dbReference>
<reference evidence="2" key="1">
    <citation type="submission" date="2021-06" db="EMBL/GenBank/DDBJ databases">
        <title>Comparative genomics, transcriptomics and evolutionary studies reveal genomic signatures of adaptation to plant cell wall in hemibiotrophic fungi.</title>
        <authorList>
            <consortium name="DOE Joint Genome Institute"/>
            <person name="Baroncelli R."/>
            <person name="Diaz J.F."/>
            <person name="Benocci T."/>
            <person name="Peng M."/>
            <person name="Battaglia E."/>
            <person name="Haridas S."/>
            <person name="Andreopoulos W."/>
            <person name="Labutti K."/>
            <person name="Pangilinan J."/>
            <person name="Floch G.L."/>
            <person name="Makela M.R."/>
            <person name="Henrissat B."/>
            <person name="Grigoriev I.V."/>
            <person name="Crouch J.A."/>
            <person name="De Vries R.P."/>
            <person name="Sukno S.A."/>
            <person name="Thon M.R."/>
        </authorList>
    </citation>
    <scope>NUCLEOTIDE SEQUENCE</scope>
    <source>
        <strain evidence="2">MAFF235873</strain>
    </source>
</reference>
<comment type="caution">
    <text evidence="2">The sequence shown here is derived from an EMBL/GenBank/DDBJ whole genome shotgun (WGS) entry which is preliminary data.</text>
</comment>
<dbReference type="InterPro" id="IPR045518">
    <property type="entry name" value="2EXR"/>
</dbReference>
<accession>A0AAD9M6F5</accession>
<evidence type="ECO:0000313" key="2">
    <source>
        <dbReference type="EMBL" id="KAK2030298.1"/>
    </source>
</evidence>
<dbReference type="Pfam" id="PF20150">
    <property type="entry name" value="2EXR"/>
    <property type="match status" value="1"/>
</dbReference>
<protein>
    <recommendedName>
        <fullName evidence="1">2EXR domain-containing protein</fullName>
    </recommendedName>
</protein>
<evidence type="ECO:0000259" key="1">
    <source>
        <dbReference type="Pfam" id="PF20150"/>
    </source>
</evidence>
<dbReference type="AlphaFoldDB" id="A0AAD9M6F5"/>